<accession>A0ABC9IQF6</accession>
<proteinExistence type="predicted"/>
<dbReference type="AlphaFoldDB" id="A0ABC9IQF6"/>
<dbReference type="KEGG" id="smac:SMDB11_4422"/>
<evidence type="ECO:0000313" key="1">
    <source>
        <dbReference type="EMBL" id="CDG14982.1"/>
    </source>
</evidence>
<dbReference type="EMBL" id="HG326223">
    <property type="protein sequence ID" value="CDG14982.1"/>
    <property type="molecule type" value="Genomic_DNA"/>
</dbReference>
<dbReference type="Proteomes" id="UP000018979">
    <property type="component" value="Chromosome I"/>
</dbReference>
<sequence length="196" mass="21321">MLFPRMDSCLQGIISMALIGKNVVAPSLLVAIFTAQTMPATASVIGWGRVNMEGAIVNAACALEAASRDQTIDMKILPVEQITRDGHGLTRPFTLKLVNCGLAGENSTNTGRQHFRMIFDGNAEGKNFGVIGDARGVALRIVDSIGTDIYPGVPMSIENTLTKDYRLNYSMQLVANSQVLRAGDYRSAIRFKLDYY</sequence>
<reference evidence="1 2" key="1">
    <citation type="submission" date="2013-06" db="EMBL/GenBank/DDBJ databases">
        <authorList>
            <person name="Aslett M."/>
        </authorList>
    </citation>
    <scope>NUCLEOTIDE SEQUENCE [LARGE SCALE GENOMIC DNA]</scope>
    <source>
        <strain evidence="1 2">Db11</strain>
    </source>
</reference>
<organism evidence="1 2">
    <name type="scientific">Serratia marcescens subsp. marcescens Db11</name>
    <dbReference type="NCBI Taxonomy" id="273526"/>
    <lineage>
        <taxon>Bacteria</taxon>
        <taxon>Pseudomonadati</taxon>
        <taxon>Pseudomonadota</taxon>
        <taxon>Gammaproteobacteria</taxon>
        <taxon>Enterobacterales</taxon>
        <taxon>Yersiniaceae</taxon>
        <taxon>Serratia</taxon>
    </lineage>
</organism>
<reference evidence="1 2" key="3">
    <citation type="journal article" date="2014" name="Genome Biol. Evol.">
        <title>Genome evolution and plasticity of Serratia marcescens, an important multidrug-resistant nosocomial pathogen.</title>
        <authorList>
            <person name="Iguchi A."/>
            <person name="Nagaya Y."/>
            <person name="Pradel E."/>
            <person name="Ooka T."/>
            <person name="Ogura Y."/>
            <person name="Katsura K."/>
            <person name="Kurokawa K."/>
            <person name="Oshima K."/>
            <person name="Hattori M."/>
            <person name="Parkhill J."/>
            <person name="Sebaihia M."/>
            <person name="Coulthurst S.J."/>
            <person name="Gotoh N."/>
            <person name="Thomson N.R."/>
            <person name="Ewbank J.J."/>
            <person name="Hayashi T."/>
        </authorList>
    </citation>
    <scope>NUCLEOTIDE SEQUENCE [LARGE SCALE GENOMIC DNA]</scope>
    <source>
        <strain evidence="1 2">Db11</strain>
    </source>
</reference>
<name>A0ABC9IQF6_SERMA</name>
<dbReference type="PANTHER" id="PTHR33420">
    <property type="entry name" value="FIMBRIAL SUBUNIT ELFA-RELATED"/>
    <property type="match status" value="1"/>
</dbReference>
<dbReference type="InterPro" id="IPR008966">
    <property type="entry name" value="Adhesion_dom_sf"/>
</dbReference>
<dbReference type="SUPFAM" id="SSF49401">
    <property type="entry name" value="Bacterial adhesins"/>
    <property type="match status" value="1"/>
</dbReference>
<dbReference type="InterPro" id="IPR050263">
    <property type="entry name" value="Bact_Fimbrial_Adh_Pro"/>
</dbReference>
<gene>
    <name evidence="1" type="ORF">SMDB11_4422</name>
</gene>
<dbReference type="Gene3D" id="2.60.40.1090">
    <property type="entry name" value="Fimbrial-type adhesion domain"/>
    <property type="match status" value="1"/>
</dbReference>
<evidence type="ECO:0000313" key="2">
    <source>
        <dbReference type="Proteomes" id="UP000018979"/>
    </source>
</evidence>
<protein>
    <submittedName>
        <fullName evidence="1">Fimbrial protein</fullName>
    </submittedName>
</protein>
<dbReference type="InterPro" id="IPR036937">
    <property type="entry name" value="Adhesion_dom_fimbrial_sf"/>
</dbReference>
<reference evidence="2" key="2">
    <citation type="submission" date="2013-11" db="EMBL/GenBank/DDBJ databases">
        <title>Genome sequences of clinical and environmental isolates of Serratia marcescens.</title>
        <authorList>
            <person name="Iguchi A."/>
            <person name="Komatsu H."/>
            <person name="Nagaya Y."/>
            <person name="Ogura Y."/>
            <person name="Katsura K."/>
            <person name="Kurokawa K."/>
            <person name="Ooka T."/>
            <person name="Hattori M."/>
            <person name="Gotoh N."/>
            <person name="Thomson N."/>
            <person name="Hayashi T."/>
        </authorList>
    </citation>
    <scope>NUCLEOTIDE SEQUENCE [LARGE SCALE GENOMIC DNA]</scope>
    <source>
        <strain evidence="2">Db11</strain>
    </source>
</reference>
<dbReference type="PANTHER" id="PTHR33420:SF26">
    <property type="entry name" value="FIMBRIAL SUBUNIT"/>
    <property type="match status" value="1"/>
</dbReference>